<evidence type="ECO:0000313" key="2">
    <source>
        <dbReference type="Proteomes" id="UP000482960"/>
    </source>
</evidence>
<dbReference type="EMBL" id="BLPG01000001">
    <property type="protein sequence ID" value="GFJ93892.1"/>
    <property type="molecule type" value="Genomic_DNA"/>
</dbReference>
<organism evidence="1 2">
    <name type="scientific">Phytohabitans rumicis</name>
    <dbReference type="NCBI Taxonomy" id="1076125"/>
    <lineage>
        <taxon>Bacteria</taxon>
        <taxon>Bacillati</taxon>
        <taxon>Actinomycetota</taxon>
        <taxon>Actinomycetes</taxon>
        <taxon>Micromonosporales</taxon>
        <taxon>Micromonosporaceae</taxon>
    </lineage>
</organism>
<protein>
    <submittedName>
        <fullName evidence="1">Uncharacterized protein</fullName>
    </submittedName>
</protein>
<reference evidence="1 2" key="2">
    <citation type="submission" date="2020-03" db="EMBL/GenBank/DDBJ databases">
        <authorList>
            <person name="Ichikawa N."/>
            <person name="Kimura A."/>
            <person name="Kitahashi Y."/>
            <person name="Uohara A."/>
        </authorList>
    </citation>
    <scope>NUCLEOTIDE SEQUENCE [LARGE SCALE GENOMIC DNA]</scope>
    <source>
        <strain evidence="1 2">NBRC 108638</strain>
    </source>
</reference>
<dbReference type="RefSeq" id="WP_173080741.1">
    <property type="nucleotide sequence ID" value="NZ_BLPG01000001.1"/>
</dbReference>
<keyword evidence="2" id="KW-1185">Reference proteome</keyword>
<proteinExistence type="predicted"/>
<reference evidence="1 2" key="1">
    <citation type="submission" date="2020-03" db="EMBL/GenBank/DDBJ databases">
        <title>Whole genome shotgun sequence of Phytohabitans rumicis NBRC 108638.</title>
        <authorList>
            <person name="Komaki H."/>
            <person name="Tamura T."/>
        </authorList>
    </citation>
    <scope>NUCLEOTIDE SEQUENCE [LARGE SCALE GENOMIC DNA]</scope>
    <source>
        <strain evidence="1 2">NBRC 108638</strain>
    </source>
</reference>
<dbReference type="AlphaFoldDB" id="A0A6V8L9J2"/>
<comment type="caution">
    <text evidence="1">The sequence shown here is derived from an EMBL/GenBank/DDBJ whole genome shotgun (WGS) entry which is preliminary data.</text>
</comment>
<gene>
    <name evidence="1" type="ORF">Prum_075340</name>
</gene>
<accession>A0A6V8L9J2</accession>
<evidence type="ECO:0000313" key="1">
    <source>
        <dbReference type="EMBL" id="GFJ93892.1"/>
    </source>
</evidence>
<dbReference type="Proteomes" id="UP000482960">
    <property type="component" value="Unassembled WGS sequence"/>
</dbReference>
<name>A0A6V8L9J2_9ACTN</name>
<sequence>MAKAGPITAYSACRSTTAAVFTATFTVSFSWRHVFINTDGDTGTGYRVPTVSGGLGGDYMVENGTLYRSTGTGWSWSEVSGVSPLVGYTGGTYRWRVPLSAIGSPDRGLKVVFNGSGGSPEAYTGVLETGTC</sequence>